<evidence type="ECO:0000313" key="4">
    <source>
        <dbReference type="EMBL" id="GFF12215.1"/>
    </source>
</evidence>
<dbReference type="SUPFAM" id="SSF52540">
    <property type="entry name" value="P-loop containing nucleoside triphosphate hydrolases"/>
    <property type="match status" value="2"/>
</dbReference>
<dbReference type="VEuPathDB" id="FungiDB:ATEG_01238"/>
<keyword evidence="5" id="KW-1185">Reference proteome</keyword>
<dbReference type="InterPro" id="IPR014001">
    <property type="entry name" value="Helicase_ATP-bd"/>
</dbReference>
<dbReference type="InterPro" id="IPR027417">
    <property type="entry name" value="P-loop_NTPase"/>
</dbReference>
<dbReference type="PANTHER" id="PTHR45626:SF52">
    <property type="entry name" value="SINGLE-STRANDED DNA-DEPENDENT ATPASE (EUROFUNG)"/>
    <property type="match status" value="1"/>
</dbReference>
<sequence length="685" mass="76444">MLPLEINVYGTREDAEEAGNILSRAGIFLQRPLNGLDGVDYHNPHLLQVEAHPEVLTTPPLPVTQDSIVTPGLHVEISAQVNESIDSILDSLTHHVDTQEIPVDGRIKTKLLDHQKEAIDFVFQRERGQVPSQLSLWKYNDRDMDEPFYQHAFSGAKRRQPDEANGGIIADEMGLGKSLVILSTIAGSLDRAKEFVASENQLLSTGPSRTYPSRATLIIAPSSLLINNWIEEVYKHTYPGGLRFHKHLGVERHAEAARLSEKDIVFTTYATVAAEVSRGKSAVAHIKWFRIVLDEAHDIRNPTTNQFKAITSLSAQHRWCLTGTPIQNSLEDLGSLVSFLKVPILEKPPLFRKFITNPTTSDSKACFQNLRALLQAICLRRTKEILNFPEPPTIFRRLPFTPLEQAAYDELLSTCKTKINMIVSNRRHGFINSTMLESLFKLRLFCNNGNTSLVPHPEWNDLREHSSEALAYLSYHDQNICDNSNFLVFPPTTGPNMHPFAAGGDGVPYYSSKLLALVSDIRAGTEHKSIVFSGWKTTLTLAGELLRHHGIRLDMIEGSLPLTERIKVLNNFRKVSGPNVLLMTLGTGAVGLNLAIASRIYLLEPQWNPSIESQAIGRALRLGRTTPVVVFRYIMAGTVEESYVLDRQKRKLQLASGGFGKAKTVSSEKNPFLELLDVDLASLRH</sequence>
<dbReference type="GO" id="GO:0005634">
    <property type="term" value="C:nucleus"/>
    <property type="evidence" value="ECO:0007669"/>
    <property type="project" value="TreeGrafter"/>
</dbReference>
<dbReference type="AlphaFoldDB" id="A0A5M3YQS6"/>
<dbReference type="Pfam" id="PF00176">
    <property type="entry name" value="SNF2-rel_dom"/>
    <property type="match status" value="1"/>
</dbReference>
<dbReference type="InterPro" id="IPR038718">
    <property type="entry name" value="SNF2-like_sf"/>
</dbReference>
<dbReference type="PANTHER" id="PTHR45626">
    <property type="entry name" value="TRANSCRIPTION TERMINATION FACTOR 2-RELATED"/>
    <property type="match status" value="1"/>
</dbReference>
<dbReference type="CDD" id="cd18793">
    <property type="entry name" value="SF2_C_SNF"/>
    <property type="match status" value="1"/>
</dbReference>
<dbReference type="GO" id="GO:0016787">
    <property type="term" value="F:hydrolase activity"/>
    <property type="evidence" value="ECO:0007669"/>
    <property type="project" value="UniProtKB-KW"/>
</dbReference>
<protein>
    <submittedName>
        <fullName evidence="4">SNF2-related protein</fullName>
    </submittedName>
</protein>
<dbReference type="InterPro" id="IPR049730">
    <property type="entry name" value="SNF2/RAD54-like_C"/>
</dbReference>
<proteinExistence type="predicted"/>
<dbReference type="InterPro" id="IPR050628">
    <property type="entry name" value="SNF2_RAD54_helicase_TF"/>
</dbReference>
<comment type="caution">
    <text evidence="4">The sequence shown here is derived from an EMBL/GenBank/DDBJ whole genome shotgun (WGS) entry which is preliminary data.</text>
</comment>
<dbReference type="GO" id="GO:0005524">
    <property type="term" value="F:ATP binding"/>
    <property type="evidence" value="ECO:0007669"/>
    <property type="project" value="UniProtKB-KW"/>
</dbReference>
<reference evidence="4 5" key="1">
    <citation type="submission" date="2020-01" db="EMBL/GenBank/DDBJ databases">
        <title>Aspergillus terreus IFO 6365 whole genome shotgun sequence.</title>
        <authorList>
            <person name="Kanamasa S."/>
            <person name="Takahashi H."/>
        </authorList>
    </citation>
    <scope>NUCLEOTIDE SEQUENCE [LARGE SCALE GENOMIC DNA]</scope>
    <source>
        <strain evidence="4 5">IFO 6365</strain>
    </source>
</reference>
<dbReference type="CDD" id="cd18008">
    <property type="entry name" value="DEXDc_SHPRH-like"/>
    <property type="match status" value="1"/>
</dbReference>
<evidence type="ECO:0000256" key="1">
    <source>
        <dbReference type="ARBA" id="ARBA00022741"/>
    </source>
</evidence>
<evidence type="ECO:0000313" key="5">
    <source>
        <dbReference type="Proteomes" id="UP000452235"/>
    </source>
</evidence>
<dbReference type="Pfam" id="PF00271">
    <property type="entry name" value="Helicase_C"/>
    <property type="match status" value="1"/>
</dbReference>
<keyword evidence="2" id="KW-0378">Hydrolase</keyword>
<keyword evidence="3" id="KW-0067">ATP-binding</keyword>
<evidence type="ECO:0000256" key="2">
    <source>
        <dbReference type="ARBA" id="ARBA00022801"/>
    </source>
</evidence>
<dbReference type="Gene3D" id="3.40.50.300">
    <property type="entry name" value="P-loop containing nucleotide triphosphate hydrolases"/>
    <property type="match status" value="1"/>
</dbReference>
<dbReference type="PROSITE" id="PS51194">
    <property type="entry name" value="HELICASE_CTER"/>
    <property type="match status" value="1"/>
</dbReference>
<dbReference type="GO" id="GO:0006281">
    <property type="term" value="P:DNA repair"/>
    <property type="evidence" value="ECO:0007669"/>
    <property type="project" value="TreeGrafter"/>
</dbReference>
<dbReference type="GO" id="GO:0008094">
    <property type="term" value="F:ATP-dependent activity, acting on DNA"/>
    <property type="evidence" value="ECO:0007669"/>
    <property type="project" value="TreeGrafter"/>
</dbReference>
<dbReference type="Proteomes" id="UP000452235">
    <property type="component" value="Unassembled WGS sequence"/>
</dbReference>
<dbReference type="SMART" id="SM00487">
    <property type="entry name" value="DEXDc"/>
    <property type="match status" value="1"/>
</dbReference>
<dbReference type="VEuPathDB" id="FungiDB:ATEG_02244"/>
<accession>A0A5M3YQS6</accession>
<gene>
    <name evidence="4" type="ORF">ATEIFO6365_0001043800</name>
</gene>
<name>A0A5M3YQS6_ASPTE</name>
<keyword evidence="1" id="KW-0547">Nucleotide-binding</keyword>
<dbReference type="InterPro" id="IPR000330">
    <property type="entry name" value="SNF2_N"/>
</dbReference>
<dbReference type="SMART" id="SM00490">
    <property type="entry name" value="HELICc"/>
    <property type="match status" value="1"/>
</dbReference>
<dbReference type="InterPro" id="IPR001650">
    <property type="entry name" value="Helicase_C-like"/>
</dbReference>
<dbReference type="OrthoDB" id="448448at2759"/>
<dbReference type="EMBL" id="BLJY01000001">
    <property type="protein sequence ID" value="GFF12215.1"/>
    <property type="molecule type" value="Genomic_DNA"/>
</dbReference>
<organism evidence="4 5">
    <name type="scientific">Aspergillus terreus</name>
    <dbReference type="NCBI Taxonomy" id="33178"/>
    <lineage>
        <taxon>Eukaryota</taxon>
        <taxon>Fungi</taxon>
        <taxon>Dikarya</taxon>
        <taxon>Ascomycota</taxon>
        <taxon>Pezizomycotina</taxon>
        <taxon>Eurotiomycetes</taxon>
        <taxon>Eurotiomycetidae</taxon>
        <taxon>Eurotiales</taxon>
        <taxon>Aspergillaceae</taxon>
        <taxon>Aspergillus</taxon>
        <taxon>Aspergillus subgen. Circumdati</taxon>
    </lineage>
</organism>
<dbReference type="Gene3D" id="3.40.50.10810">
    <property type="entry name" value="Tandem AAA-ATPase domain"/>
    <property type="match status" value="1"/>
</dbReference>
<evidence type="ECO:0000256" key="3">
    <source>
        <dbReference type="ARBA" id="ARBA00022840"/>
    </source>
</evidence>
<dbReference type="PROSITE" id="PS51192">
    <property type="entry name" value="HELICASE_ATP_BIND_1"/>
    <property type="match status" value="1"/>
</dbReference>